<dbReference type="SMART" id="SM00192">
    <property type="entry name" value="LDLa"/>
    <property type="match status" value="14"/>
</dbReference>
<evidence type="ECO:0000256" key="11">
    <source>
        <dbReference type="ARBA" id="ARBA00023180"/>
    </source>
</evidence>
<dbReference type="FunFam" id="4.10.400.10:FF:000034">
    <property type="entry name" value="Low-density lipoprotein receptor-related protein 2"/>
    <property type="match status" value="1"/>
</dbReference>
<dbReference type="PANTHER" id="PTHR22722">
    <property type="entry name" value="LOW-DENSITY LIPOPROTEIN RECEPTOR-RELATED PROTEIN 2-RELATED"/>
    <property type="match status" value="1"/>
</dbReference>
<dbReference type="PROSITE" id="PS50026">
    <property type="entry name" value="EGF_3"/>
    <property type="match status" value="1"/>
</dbReference>
<feature type="disulfide bond" evidence="13">
    <location>
        <begin position="456"/>
        <end position="468"/>
    </location>
</feature>
<dbReference type="Pfam" id="PF07645">
    <property type="entry name" value="EGF_CA"/>
    <property type="match status" value="1"/>
</dbReference>
<feature type="disulfide bond" evidence="13">
    <location>
        <begin position="259"/>
        <end position="274"/>
    </location>
</feature>
<keyword evidence="3" id="KW-0254">Endocytosis</keyword>
<feature type="transmembrane region" description="Helical" evidence="16">
    <location>
        <begin position="1443"/>
        <end position="1463"/>
    </location>
</feature>
<dbReference type="PROSITE" id="PS50068">
    <property type="entry name" value="LDLRA_2"/>
    <property type="match status" value="14"/>
</dbReference>
<feature type="disulfide bond" evidence="13">
    <location>
        <begin position="99"/>
        <end position="114"/>
    </location>
</feature>
<feature type="disulfide bond" evidence="13">
    <location>
        <begin position="359"/>
        <end position="374"/>
    </location>
</feature>
<dbReference type="PROSITE" id="PS01187">
    <property type="entry name" value="EGF_CA"/>
    <property type="match status" value="1"/>
</dbReference>
<dbReference type="PROSITE" id="PS01209">
    <property type="entry name" value="LDLRA_1"/>
    <property type="match status" value="8"/>
</dbReference>
<dbReference type="Gene3D" id="4.10.400.10">
    <property type="entry name" value="Low-density Lipoprotein Receptor"/>
    <property type="match status" value="14"/>
</dbReference>
<dbReference type="InterPro" id="IPR036055">
    <property type="entry name" value="LDL_receptor-like_sf"/>
</dbReference>
<evidence type="ECO:0000313" key="19">
    <source>
        <dbReference type="Proteomes" id="UP000265140"/>
    </source>
</evidence>
<evidence type="ECO:0000256" key="15">
    <source>
        <dbReference type="SAM" id="MobiDB-lite"/>
    </source>
</evidence>
<dbReference type="InParanoid" id="A0A6Q2WSZ7"/>
<feature type="disulfide bond" evidence="13">
    <location>
        <begin position="309"/>
        <end position="324"/>
    </location>
</feature>
<feature type="disulfide bond" evidence="13">
    <location>
        <begin position="1342"/>
        <end position="1357"/>
    </location>
</feature>
<dbReference type="InterPro" id="IPR023415">
    <property type="entry name" value="LDLR_class-A_CS"/>
</dbReference>
<dbReference type="OMA" id="DGHADCH"/>
<keyword evidence="11" id="KW-0325">Glycoprotein</keyword>
<reference evidence="18" key="3">
    <citation type="submission" date="2025-08" db="UniProtKB">
        <authorList>
            <consortium name="Ensembl"/>
        </authorList>
    </citation>
    <scope>IDENTIFICATION</scope>
</reference>
<reference evidence="19" key="1">
    <citation type="journal article" date="2014" name="PLoS ONE">
        <title>The genome and linkage map of the northern pike (Esox lucius): conserved synteny revealed between the salmonid sister group and the Neoteleostei.</title>
        <authorList>
            <person name="Rondeau E.B."/>
            <person name="Minkley D.R."/>
            <person name="Leong J.S."/>
            <person name="Messmer A.M."/>
            <person name="Jantzen J.R."/>
            <person name="von Schalburg K.R."/>
            <person name="Lemon C."/>
            <person name="Bird N.H."/>
            <person name="Koop B.F."/>
        </authorList>
    </citation>
    <scope>NUCLEOTIDE SEQUENCE</scope>
</reference>
<keyword evidence="2 12" id="KW-0245">EGF-like domain</keyword>
<feature type="disulfide bond" evidence="13">
    <location>
        <begin position="189"/>
        <end position="204"/>
    </location>
</feature>
<feature type="disulfide bond" evidence="12">
    <location>
        <begin position="1425"/>
        <end position="1434"/>
    </location>
</feature>
<dbReference type="InterPro" id="IPR049883">
    <property type="entry name" value="NOTCH1_EGF-like"/>
</dbReference>
<evidence type="ECO:0000259" key="17">
    <source>
        <dbReference type="PROSITE" id="PS50026"/>
    </source>
</evidence>
<dbReference type="InterPro" id="IPR018097">
    <property type="entry name" value="EGF_Ca-bd_CS"/>
</dbReference>
<feature type="region of interest" description="Disordered" evidence="15">
    <location>
        <begin position="1360"/>
        <end position="1391"/>
    </location>
</feature>
<evidence type="ECO:0000256" key="6">
    <source>
        <dbReference type="ARBA" id="ARBA00022737"/>
    </source>
</evidence>
<dbReference type="InterPro" id="IPR002172">
    <property type="entry name" value="LDrepeatLR_classA_rpt"/>
</dbReference>
<feature type="disulfide bond" evidence="13">
    <location>
        <begin position="139"/>
        <end position="154"/>
    </location>
</feature>
<feature type="repeat" description="LDL-receptor class B" evidence="14">
    <location>
        <begin position="874"/>
        <end position="916"/>
    </location>
</feature>
<dbReference type="PANTHER" id="PTHR22722:SF12">
    <property type="entry name" value="EGF-LIKE DOMAIN-CONTAINING PROTEIN"/>
    <property type="match status" value="1"/>
</dbReference>
<keyword evidence="4 16" id="KW-0812">Transmembrane</keyword>
<feature type="disulfide bond" evidence="13">
    <location>
        <begin position="398"/>
        <end position="413"/>
    </location>
</feature>
<keyword evidence="19" id="KW-1185">Reference proteome</keyword>
<evidence type="ECO:0000256" key="2">
    <source>
        <dbReference type="ARBA" id="ARBA00022536"/>
    </source>
</evidence>
<feature type="disulfide bond" evidence="13">
    <location>
        <begin position="583"/>
        <end position="601"/>
    </location>
</feature>
<accession>A0A6Q2WSZ7</accession>
<dbReference type="Pfam" id="PF00057">
    <property type="entry name" value="Ldl_recept_a"/>
    <property type="match status" value="13"/>
</dbReference>
<evidence type="ECO:0000256" key="12">
    <source>
        <dbReference type="PROSITE-ProRule" id="PRU00076"/>
    </source>
</evidence>
<feature type="disulfide bond" evidence="13">
    <location>
        <begin position="463"/>
        <end position="481"/>
    </location>
</feature>
<evidence type="ECO:0000256" key="4">
    <source>
        <dbReference type="ARBA" id="ARBA00022692"/>
    </source>
</evidence>
<evidence type="ECO:0000256" key="10">
    <source>
        <dbReference type="ARBA" id="ARBA00023170"/>
    </source>
</evidence>
<dbReference type="PROSITE" id="PS00022">
    <property type="entry name" value="EGF_1"/>
    <property type="match status" value="1"/>
</dbReference>
<dbReference type="SUPFAM" id="SSF57196">
    <property type="entry name" value="EGF/Laminin"/>
    <property type="match status" value="3"/>
</dbReference>
<organism evidence="18 19">
    <name type="scientific">Esox lucius</name>
    <name type="common">Northern pike</name>
    <dbReference type="NCBI Taxonomy" id="8010"/>
    <lineage>
        <taxon>Eukaryota</taxon>
        <taxon>Metazoa</taxon>
        <taxon>Chordata</taxon>
        <taxon>Craniata</taxon>
        <taxon>Vertebrata</taxon>
        <taxon>Euteleostomi</taxon>
        <taxon>Actinopterygii</taxon>
        <taxon>Neopterygii</taxon>
        <taxon>Teleostei</taxon>
        <taxon>Protacanthopterygii</taxon>
        <taxon>Esociformes</taxon>
        <taxon>Esocidae</taxon>
        <taxon>Esox</taxon>
    </lineage>
</organism>
<evidence type="ECO:0000256" key="9">
    <source>
        <dbReference type="ARBA" id="ARBA00023157"/>
    </source>
</evidence>
<dbReference type="InterPro" id="IPR000742">
    <property type="entry name" value="EGF"/>
</dbReference>
<evidence type="ECO:0000256" key="14">
    <source>
        <dbReference type="PROSITE-ProRule" id="PRU00461"/>
    </source>
</evidence>
<evidence type="ECO:0000256" key="1">
    <source>
        <dbReference type="ARBA" id="ARBA00004167"/>
    </source>
</evidence>
<dbReference type="GO" id="GO:0006898">
    <property type="term" value="P:receptor-mediated endocytosis"/>
    <property type="evidence" value="ECO:0007669"/>
    <property type="project" value="TreeGrafter"/>
</dbReference>
<evidence type="ECO:0000256" key="13">
    <source>
        <dbReference type="PROSITE-ProRule" id="PRU00124"/>
    </source>
</evidence>
<keyword evidence="7 16" id="KW-1133">Transmembrane helix</keyword>
<dbReference type="FunFam" id="2.120.10.30:FF:000241">
    <property type="entry name" value="Low-density lipoprotein receptor-related protein 6"/>
    <property type="match status" value="1"/>
</dbReference>
<feature type="disulfide bond" evidence="13">
    <location>
        <begin position="556"/>
        <end position="571"/>
    </location>
</feature>
<comment type="subcellular location">
    <subcellularLocation>
        <location evidence="1">Membrane</location>
        <topology evidence="1">Single-pass membrane protein</topology>
    </subcellularLocation>
</comment>
<feature type="disulfide bond" evidence="13">
    <location>
        <begin position="576"/>
        <end position="588"/>
    </location>
</feature>
<dbReference type="GO" id="GO:0016324">
    <property type="term" value="C:apical plasma membrane"/>
    <property type="evidence" value="ECO:0007669"/>
    <property type="project" value="TreeGrafter"/>
</dbReference>
<reference evidence="18" key="2">
    <citation type="submission" date="2020-02" db="EMBL/GenBank/DDBJ databases">
        <title>Esox lucius (northern pike) genome, fEsoLuc1, primary haplotype.</title>
        <authorList>
            <person name="Myers G."/>
            <person name="Karagic N."/>
            <person name="Meyer A."/>
            <person name="Pippel M."/>
            <person name="Reichard M."/>
            <person name="Winkler S."/>
            <person name="Tracey A."/>
            <person name="Sims Y."/>
            <person name="Howe K."/>
            <person name="Rhie A."/>
            <person name="Formenti G."/>
            <person name="Durbin R."/>
            <person name="Fedrigo O."/>
            <person name="Jarvis E.D."/>
        </authorList>
    </citation>
    <scope>NUCLEOTIDE SEQUENCE [LARGE SCALE GENOMIC DNA]</scope>
</reference>
<sequence length="1525" mass="166463">GSDEVDCPTIAAPPSQAAALKCRMGSRLCKDGRECVLHSHVCDGEVDCKDGSDEQDCGESYAGSPSTPSPDIPPALPACVSPSVTCRGSTLCISQSQLCDGQKDCPDGFDEEFCITKCPNRGEFRCKDRRRCIGRALVCDGRSHCHDGSDEVDCPTMAAPPSQAAALKCRMGSRLCKDGRECVLHSHVCDGEVDCKDGSDEQDCGESYAGCLLNTKKLFQCWLESCLCLPDIPPALPACVSPSVTCRGSTLCISQSQLCDGQRDCPDGFDEEFCITKCPNRDPTNNPLCPPGEFRCKDRRRCIGRALVCDGRSHCHDGSDEVDCPTIAAPPSQAAALKCRMGSRLCKDGRECVLHSHVCDGEVDCKDGSDEQDCELLCKAGQFQCAHGKRCIEQHQVCDGKAQCQDRSDEMDCFEPSKSCSHRCDNSRCIPESFLCDGERDCVDGSDEENCALEPCDSHQYGCSSGQCVSEALRCDGYVDCKDGSDEKGCSMPPHCPAGLRCPHSHQCLVEDWLCDGEDDCPDGSDENCVSSPVKCGEFQWSCVSKHQCVPSIWRCDGQIDCVDHSDEEGCGLVRCASNLYQCGSGECLDRFLVCNHITNCPDSSDEGPGCSTNNCSSPGSPSCDQHCVSTPYGPRCSCVAGFRLQADGLSCADVDECRVQPPFCSHSCLNTHGSFYCSCHRGYLLDPDGHSCKTPEEPLLLASVQNELLVMGLRTSSLSVLSINERPVFCVDYDWTDQRVYWASLGEDSIKSAILSHKSANGILLCLGVKPDAIAVDWIGRNLYWLDGLAGQVLAVGLCPTTVMHQNYIVVLDEHLDQPHSLLLLPHKGVMFWSEVGSDPEIERSGMDGSERKVVVSHGLSRPVSLSDDPLTDRIYWADEKLQCIGSATLDGHNVRFLQLSEMPSPFSLTVFNDMFYWSDTKRRTIQVASKNTGKNRKVLLKRPGQPFGLRMMHPLRQANVSSPCEKLRCSNLCLLAPEVPTRQGAGLILAGDGRTCSPPVDSTFLLLLSPTVVTQIYLKTMHAGMGLKHWPEHRELLLPGMKQASGLDVALQDSMFYIADAAQGSVDLMKQNGSVLTLNSRVLNLQEDLVTALAVDWLTLNLYWSSSKQPDLYVTSRQQHTVALLQTGLHGTTSIALHPPSGRLCFTAFAQVNGRNLPQVNCAFMDGRSQMQLWRKAVIPTSLIFSNKGTQLYWADIGAGVIGSVFLDGSGYQQFKAGPGLLISFTQAENILLWSTQDNDVTRLWFSDGDQPKQLWFEVKTNIVAIRAYGKSSQKGTNGCSERNGGCSQLCLVHPGGWSCKCGRGFQTLNTTACSQSLQCPEGSRACNDGSRCLPLTKFCNQLFDCFDQSDEINCGFREKPQNGHHGRPSASTPRGPDWSANSPSRGDGWSEVQLLDPKSCDVQQCNGHGKCVTVGRVTTCQCTLGYQGEFCEEGPVGSNAPLILGILSLIGGVLMAVFFIRKRIRAASQCQATDKETLMTKMDERTIYAECFNNDLYDPDPDMVIISEDFLEFSVWFCLTFL</sequence>
<feature type="domain" description="EGF-like" evidence="17">
    <location>
        <begin position="1399"/>
        <end position="1435"/>
    </location>
</feature>
<dbReference type="Bgee" id="ENSELUG00000000044">
    <property type="expression patterns" value="Expressed in ovary and 6 other cell types or tissues"/>
</dbReference>
<dbReference type="SMART" id="SM00181">
    <property type="entry name" value="EGF"/>
    <property type="match status" value="6"/>
</dbReference>
<dbReference type="SUPFAM" id="SSF63825">
    <property type="entry name" value="YWTD domain"/>
    <property type="match status" value="2"/>
</dbReference>
<dbReference type="GO" id="GO:0005509">
    <property type="term" value="F:calcium ion binding"/>
    <property type="evidence" value="ECO:0007669"/>
    <property type="project" value="InterPro"/>
</dbReference>
<dbReference type="SMART" id="SM00179">
    <property type="entry name" value="EGF_CA"/>
    <property type="match status" value="3"/>
</dbReference>
<dbReference type="GO" id="GO:0042562">
    <property type="term" value="F:hormone binding"/>
    <property type="evidence" value="ECO:0007669"/>
    <property type="project" value="TreeGrafter"/>
</dbReference>
<dbReference type="GO" id="GO:0043235">
    <property type="term" value="C:receptor complex"/>
    <property type="evidence" value="ECO:0007669"/>
    <property type="project" value="TreeGrafter"/>
</dbReference>
<dbReference type="PROSITE" id="PS51120">
    <property type="entry name" value="LDLRB"/>
    <property type="match status" value="2"/>
</dbReference>
<dbReference type="InterPro" id="IPR001881">
    <property type="entry name" value="EGF-like_Ca-bd_dom"/>
</dbReference>
<comment type="caution">
    <text evidence="12">Lacks conserved residue(s) required for the propagation of feature annotation.</text>
</comment>
<dbReference type="CDD" id="cd00112">
    <property type="entry name" value="LDLa"/>
    <property type="match status" value="14"/>
</dbReference>
<keyword evidence="6" id="KW-0677">Repeat</keyword>
<evidence type="ECO:0000256" key="7">
    <source>
        <dbReference type="ARBA" id="ARBA00022989"/>
    </source>
</evidence>
<keyword evidence="9 12" id="KW-1015">Disulfide bond</keyword>
<dbReference type="Proteomes" id="UP000265140">
    <property type="component" value="Chromosome 11"/>
</dbReference>
<feature type="disulfide bond" evidence="13">
    <location>
        <begin position="475"/>
        <end position="490"/>
    </location>
</feature>
<evidence type="ECO:0000256" key="8">
    <source>
        <dbReference type="ARBA" id="ARBA00023136"/>
    </source>
</evidence>
<feature type="disulfide bond" evidence="13">
    <location>
        <begin position="436"/>
        <end position="451"/>
    </location>
</feature>
<dbReference type="InterPro" id="IPR011042">
    <property type="entry name" value="6-blade_b-propeller_TolB-like"/>
</dbReference>
<evidence type="ECO:0000256" key="3">
    <source>
        <dbReference type="ARBA" id="ARBA00022583"/>
    </source>
</evidence>
<dbReference type="Pfam" id="PF00058">
    <property type="entry name" value="Ldl_recept_b"/>
    <property type="match status" value="1"/>
</dbReference>
<feature type="repeat" description="LDL-receptor class B" evidence="14">
    <location>
        <begin position="830"/>
        <end position="873"/>
    </location>
</feature>
<evidence type="ECO:0000256" key="5">
    <source>
        <dbReference type="ARBA" id="ARBA00022729"/>
    </source>
</evidence>
<dbReference type="Gene3D" id="2.10.25.10">
    <property type="entry name" value="Laminin"/>
    <property type="match status" value="2"/>
</dbReference>
<keyword evidence="10" id="KW-0675">Receptor</keyword>
<feature type="disulfide bond" evidence="13">
    <location>
        <begin position="424"/>
        <end position="442"/>
    </location>
</feature>
<proteinExistence type="predicted"/>
<evidence type="ECO:0000313" key="18">
    <source>
        <dbReference type="Ensembl" id="ENSELUP00000044285.2"/>
    </source>
</evidence>
<dbReference type="InterPro" id="IPR000033">
    <property type="entry name" value="LDLR_classB_rpt"/>
</dbReference>
<name>A0A6Q2WSZ7_ESOLU</name>
<dbReference type="InterPro" id="IPR051221">
    <property type="entry name" value="LDLR-related"/>
</dbReference>
<dbReference type="GeneTree" id="ENSGT00940000162544"/>
<dbReference type="PRINTS" id="PR00261">
    <property type="entry name" value="LDLRECEPTOR"/>
</dbReference>
<dbReference type="PROSITE" id="PS01186">
    <property type="entry name" value="EGF_2"/>
    <property type="match status" value="2"/>
</dbReference>
<dbReference type="FunFam" id="2.10.25.10:FF:000010">
    <property type="entry name" value="Pro-epidermal growth factor"/>
    <property type="match status" value="1"/>
</dbReference>
<dbReference type="SMART" id="SM00135">
    <property type="entry name" value="LY"/>
    <property type="match status" value="9"/>
</dbReference>
<dbReference type="Gene3D" id="2.120.10.30">
    <property type="entry name" value="TolB, C-terminal domain"/>
    <property type="match status" value="2"/>
</dbReference>
<evidence type="ECO:0000256" key="16">
    <source>
        <dbReference type="SAM" id="Phobius"/>
    </source>
</evidence>
<dbReference type="SUPFAM" id="SSF57424">
    <property type="entry name" value="LDL receptor-like module"/>
    <property type="match status" value="14"/>
</dbReference>
<feature type="disulfide bond" evidence="13">
    <location>
        <begin position="42"/>
        <end position="57"/>
    </location>
</feature>
<protein>
    <recommendedName>
        <fullName evidence="17">EGF-like domain-containing protein</fullName>
    </recommendedName>
</protein>
<dbReference type="Ensembl" id="ENSELUT00000046835.2">
    <property type="protein sequence ID" value="ENSELUP00000044285.2"/>
    <property type="gene ID" value="ENSELUG00000000044.3"/>
</dbReference>
<feature type="disulfide bond" evidence="13">
    <location>
        <begin position="496"/>
        <end position="508"/>
    </location>
</feature>
<keyword evidence="5" id="KW-0732">Signal</keyword>
<keyword evidence="8 16" id="KW-0472">Membrane</keyword>
<reference evidence="18" key="4">
    <citation type="submission" date="2025-09" db="UniProtKB">
        <authorList>
            <consortium name="Ensembl"/>
        </authorList>
    </citation>
    <scope>IDENTIFICATION</scope>
</reference>